<dbReference type="InterPro" id="IPR011990">
    <property type="entry name" value="TPR-like_helical_dom_sf"/>
</dbReference>
<sequence length="349" mass="39236">MFQCLSLSQSSWPKRFKFQRRWRLMLAVAVGLGIVAPIVRPPAAEAACFFWQACARRRGQASNTRAGGKRSGRIVGGNDASVPYVISPRNAWIRNPNPSQPYTIRWNPVADAHRYTVRIWRWTFERDRPETALWETITVDDANELPFPVLVPLDPGNYYSIEVVTDTGVSSDLDEGYYESGFQLLFDEDYEDLRFQLDQLAIDSPDAALPLAAQQDVEDLALAQAGVFFLKEMYTDALDLLQVLADREIASDLVYTALGDTYSQSGLNQLAIESYGQALALAVQNTDSLSEAIICVSLADVYATLGLFEKTLQHLRQAREAYAQLDESTEVSRLDRRIEVISARLVRQR</sequence>
<reference evidence="1 2" key="1">
    <citation type="journal article" date="2021" name="Mar. Drugs">
        <title>Genome Reduction and Secondary Metabolism of the Marine Sponge-Associated Cyanobacterium Leptothoe.</title>
        <authorList>
            <person name="Konstantinou D."/>
            <person name="Popin R.V."/>
            <person name="Fewer D.P."/>
            <person name="Sivonen K."/>
            <person name="Gkelis S."/>
        </authorList>
    </citation>
    <scope>NUCLEOTIDE SEQUENCE [LARGE SCALE GENOMIC DNA]</scope>
    <source>
        <strain evidence="1 2">TAU-MAC 1615</strain>
    </source>
</reference>
<organism evidence="1 2">
    <name type="scientific">Leptothoe kymatousa TAU-MAC 1615</name>
    <dbReference type="NCBI Taxonomy" id="2364775"/>
    <lineage>
        <taxon>Bacteria</taxon>
        <taxon>Bacillati</taxon>
        <taxon>Cyanobacteriota</taxon>
        <taxon>Cyanophyceae</taxon>
        <taxon>Nodosilineales</taxon>
        <taxon>Cymatolegaceae</taxon>
        <taxon>Leptothoe</taxon>
        <taxon>Leptothoe kymatousa</taxon>
    </lineage>
</organism>
<dbReference type="Gene3D" id="1.25.40.10">
    <property type="entry name" value="Tetratricopeptide repeat domain"/>
    <property type="match status" value="1"/>
</dbReference>
<evidence type="ECO:0000313" key="2">
    <source>
        <dbReference type="Proteomes" id="UP001196661"/>
    </source>
</evidence>
<name>A0ABS5Y2C9_9CYAN</name>
<proteinExistence type="predicted"/>
<dbReference type="Proteomes" id="UP001196661">
    <property type="component" value="Unassembled WGS sequence"/>
</dbReference>
<protein>
    <submittedName>
        <fullName evidence="1">Tetratricopeptide repeat protein</fullName>
    </submittedName>
</protein>
<accession>A0ABS5Y2C9</accession>
<dbReference type="SUPFAM" id="SSF48452">
    <property type="entry name" value="TPR-like"/>
    <property type="match status" value="1"/>
</dbReference>
<evidence type="ECO:0000313" key="1">
    <source>
        <dbReference type="EMBL" id="MBT9311993.1"/>
    </source>
</evidence>
<dbReference type="EMBL" id="JADOER010000004">
    <property type="protein sequence ID" value="MBT9311993.1"/>
    <property type="molecule type" value="Genomic_DNA"/>
</dbReference>
<dbReference type="RefSeq" id="WP_215617842.1">
    <property type="nucleotide sequence ID" value="NZ_JADOER010000004.1"/>
</dbReference>
<keyword evidence="2" id="KW-1185">Reference proteome</keyword>
<comment type="caution">
    <text evidence="1">The sequence shown here is derived from an EMBL/GenBank/DDBJ whole genome shotgun (WGS) entry which is preliminary data.</text>
</comment>
<gene>
    <name evidence="1" type="ORF">IXB28_07225</name>
</gene>